<organism evidence="17">
    <name type="scientific">Caenorhabditis remanei</name>
    <name type="common">Caenorhabditis vulgaris</name>
    <dbReference type="NCBI Taxonomy" id="31234"/>
    <lineage>
        <taxon>Eukaryota</taxon>
        <taxon>Metazoa</taxon>
        <taxon>Ecdysozoa</taxon>
        <taxon>Nematoda</taxon>
        <taxon>Chromadorea</taxon>
        <taxon>Rhabditida</taxon>
        <taxon>Rhabditina</taxon>
        <taxon>Rhabditomorpha</taxon>
        <taxon>Rhabditoidea</taxon>
        <taxon>Rhabditidae</taxon>
        <taxon>Peloderinae</taxon>
        <taxon>Caenorhabditis</taxon>
    </lineage>
</organism>
<evidence type="ECO:0000256" key="12">
    <source>
        <dbReference type="RuleBase" id="RU004248"/>
    </source>
</evidence>
<dbReference type="AlphaFoldDB" id="E3LS66"/>
<evidence type="ECO:0000256" key="7">
    <source>
        <dbReference type="ARBA" id="ARBA00023235"/>
    </source>
</evidence>
<dbReference type="PANTHER" id="PTHR10309:SF0">
    <property type="entry name" value="MANNOSE-6-PHOSPHATE ISOMERASE"/>
    <property type="match status" value="1"/>
</dbReference>
<name>E3LS66_CAERE</name>
<evidence type="ECO:0000256" key="10">
    <source>
        <dbReference type="RuleBase" id="RU000611"/>
    </source>
</evidence>
<comment type="cofactor">
    <cofactor evidence="9 10">
        <name>Zn(2+)</name>
        <dbReference type="ChEBI" id="CHEBI:29105"/>
    </cofactor>
    <text evidence="9 10">Binds 1 zinc ion per subunit.</text>
</comment>
<keyword evidence="7 10" id="KW-0413">Isomerase</keyword>
<dbReference type="UniPathway" id="UPA00126">
    <property type="reaction ID" value="UER00423"/>
</dbReference>
<evidence type="ECO:0000256" key="9">
    <source>
        <dbReference type="PIRSR" id="PIRSR001480-2"/>
    </source>
</evidence>
<dbReference type="GO" id="GO:0009298">
    <property type="term" value="P:GDP-mannose biosynthetic process"/>
    <property type="evidence" value="ECO:0007669"/>
    <property type="project" value="UniProtKB-UniPathway"/>
</dbReference>
<evidence type="ECO:0000259" key="14">
    <source>
        <dbReference type="Pfam" id="PF20511"/>
    </source>
</evidence>
<gene>
    <name evidence="16" type="ORF">CRE_25254</name>
</gene>
<dbReference type="Pfam" id="PF20511">
    <property type="entry name" value="PMI_typeI_cat"/>
    <property type="match status" value="1"/>
</dbReference>
<dbReference type="InterPro" id="IPR046458">
    <property type="entry name" value="PMI_typeI_hel"/>
</dbReference>
<dbReference type="InterPro" id="IPR046457">
    <property type="entry name" value="PMI_typeI_cat"/>
</dbReference>
<dbReference type="NCBIfam" id="TIGR00218">
    <property type="entry name" value="manA"/>
    <property type="match status" value="1"/>
</dbReference>
<feature type="binding site" evidence="9">
    <location>
        <position position="126"/>
    </location>
    <ligand>
        <name>Zn(2+)</name>
        <dbReference type="ChEBI" id="CHEBI:29105"/>
    </ligand>
</feature>
<evidence type="ECO:0000259" key="13">
    <source>
        <dbReference type="Pfam" id="PF01238"/>
    </source>
</evidence>
<accession>E3LS66</accession>
<sequence>MLLKLKCTVNNYAWGAKGEASMAGSLALDGGHIPNLDKDKPYAEFWVGTHANGPAHVIENDIALKQLLATSPNLQGKHENGKLSFLFKVLSVVAPLSIQIHPTKEQGKILHAKDPKNYPDDNHKPEIAIALTEFELLSGFRQHSQISEYLKLYSEIQELLTEEEKGQIDNLGSYGESSSQVLKQIFSRIWRTPKEQLQIVVDKLARRIQGQGTQDMIELCPFTLLVSENKSALDEIIVYLFTMYPGDVGVFAPIFLNYFKLQPGEATFLEPNMPHAYLKGDCVECMADSDNTIRAGLTPKYIDVESLVEMLNYNETLLPKYIPNELEDGSLLFTPRGIEEFWVQEVKGPAGLIYQLPYSESCSVLTVLYGTATVTVGTTSQTLNRGEVLFIEATHSTERPKVNITDDFLAFRAFTPSPRALDSLSSKHLVID</sequence>
<dbReference type="InterPro" id="IPR014710">
    <property type="entry name" value="RmlC-like_jellyroll"/>
</dbReference>
<dbReference type="GO" id="GO:0005975">
    <property type="term" value="P:carbohydrate metabolic process"/>
    <property type="evidence" value="ECO:0007669"/>
    <property type="project" value="InterPro"/>
</dbReference>
<dbReference type="GO" id="GO:0005829">
    <property type="term" value="C:cytosol"/>
    <property type="evidence" value="ECO:0007669"/>
    <property type="project" value="TreeGrafter"/>
</dbReference>
<keyword evidence="5 9" id="KW-0479">Metal-binding</keyword>
<evidence type="ECO:0000313" key="16">
    <source>
        <dbReference type="EMBL" id="EFP09465.1"/>
    </source>
</evidence>
<dbReference type="InterPro" id="IPR046456">
    <property type="entry name" value="PMI_typeI_C"/>
</dbReference>
<dbReference type="PROSITE" id="PS00966">
    <property type="entry name" value="PMI_I_2"/>
    <property type="match status" value="1"/>
</dbReference>
<dbReference type="InterPro" id="IPR016305">
    <property type="entry name" value="Mannose-6-P_Isomerase"/>
</dbReference>
<dbReference type="PRINTS" id="PR00714">
    <property type="entry name" value="MAN6PISMRASE"/>
</dbReference>
<feature type="binding site" evidence="9">
    <location>
        <position position="101"/>
    </location>
    <ligand>
        <name>Zn(2+)</name>
        <dbReference type="ChEBI" id="CHEBI:29105"/>
    </ligand>
</feature>
<dbReference type="EMBL" id="DS268414">
    <property type="protein sequence ID" value="EFP09465.1"/>
    <property type="molecule type" value="Genomic_DNA"/>
</dbReference>
<dbReference type="Pfam" id="PF20512">
    <property type="entry name" value="PMI_typeI_hel"/>
    <property type="match status" value="1"/>
</dbReference>
<protein>
    <recommendedName>
        <fullName evidence="4 10">Mannose-6-phosphate isomerase</fullName>
        <ecNumber evidence="4 10">5.3.1.8</ecNumber>
    </recommendedName>
</protein>
<feature type="binding site" evidence="9">
    <location>
        <position position="275"/>
    </location>
    <ligand>
        <name>Zn(2+)</name>
        <dbReference type="ChEBI" id="CHEBI:29105"/>
    </ligand>
</feature>
<comment type="similarity">
    <text evidence="3 11">Belongs to the mannose-6-phosphate isomerase type 1 family.</text>
</comment>
<dbReference type="FunCoup" id="E3LS66">
    <property type="interactions" value="2086"/>
</dbReference>
<evidence type="ECO:0000256" key="11">
    <source>
        <dbReference type="RuleBase" id="RU004189"/>
    </source>
</evidence>
<dbReference type="eggNOG" id="KOG2757">
    <property type="taxonomic scope" value="Eukaryota"/>
</dbReference>
<dbReference type="Gene3D" id="1.10.441.10">
    <property type="entry name" value="Phosphomannose Isomerase, domain 2"/>
    <property type="match status" value="1"/>
</dbReference>
<dbReference type="PIRSF" id="PIRSF001480">
    <property type="entry name" value="Mannose-6-phosphate_isomerase"/>
    <property type="match status" value="1"/>
</dbReference>
<comment type="pathway">
    <text evidence="2 12">Nucleotide-sugar biosynthesis; GDP-alpha-D-mannose biosynthesis; alpha-D-mannose 1-phosphate from D-fructose 6-phosphate: step 1/2.</text>
</comment>
<feature type="domain" description="Phosphomannose isomerase type I helical insertion" evidence="15">
    <location>
        <begin position="159"/>
        <end position="256"/>
    </location>
</feature>
<evidence type="ECO:0000256" key="6">
    <source>
        <dbReference type="ARBA" id="ARBA00022833"/>
    </source>
</evidence>
<dbReference type="SUPFAM" id="SSF51182">
    <property type="entry name" value="RmlC-like cupins"/>
    <property type="match status" value="1"/>
</dbReference>
<evidence type="ECO:0000313" key="17">
    <source>
        <dbReference type="Proteomes" id="UP000008281"/>
    </source>
</evidence>
<dbReference type="HOGENOM" id="CLU_026967_2_1_1"/>
<dbReference type="EC" id="5.3.1.8" evidence="4 10"/>
<evidence type="ECO:0000256" key="8">
    <source>
        <dbReference type="PIRSR" id="PIRSR001480-1"/>
    </source>
</evidence>
<comment type="catalytic activity">
    <reaction evidence="1 10">
        <text>D-mannose 6-phosphate = D-fructose 6-phosphate</text>
        <dbReference type="Rhea" id="RHEA:12356"/>
        <dbReference type="ChEBI" id="CHEBI:58735"/>
        <dbReference type="ChEBI" id="CHEBI:61527"/>
        <dbReference type="EC" id="5.3.1.8"/>
    </reaction>
</comment>
<feature type="binding site" evidence="9">
    <location>
        <position position="99"/>
    </location>
    <ligand>
        <name>Zn(2+)</name>
        <dbReference type="ChEBI" id="CHEBI:29105"/>
    </ligand>
</feature>
<dbReference type="GO" id="GO:0008270">
    <property type="term" value="F:zinc ion binding"/>
    <property type="evidence" value="ECO:0007669"/>
    <property type="project" value="InterPro"/>
</dbReference>
<evidence type="ECO:0000256" key="5">
    <source>
        <dbReference type="ARBA" id="ARBA00022723"/>
    </source>
</evidence>
<evidence type="ECO:0000256" key="4">
    <source>
        <dbReference type="ARBA" id="ARBA00011956"/>
    </source>
</evidence>
<evidence type="ECO:0000256" key="2">
    <source>
        <dbReference type="ARBA" id="ARBA00004666"/>
    </source>
</evidence>
<keyword evidence="6 9" id="KW-0862">Zinc</keyword>
<dbReference type="PROSITE" id="PS00965">
    <property type="entry name" value="PMI_I_1"/>
    <property type="match status" value="1"/>
</dbReference>
<dbReference type="Gene3D" id="2.60.120.10">
    <property type="entry name" value="Jelly Rolls"/>
    <property type="match status" value="2"/>
</dbReference>
<evidence type="ECO:0000259" key="15">
    <source>
        <dbReference type="Pfam" id="PF20512"/>
    </source>
</evidence>
<feature type="domain" description="Phosphomannose isomerase type I catalytic" evidence="14">
    <location>
        <begin position="2"/>
        <end position="143"/>
    </location>
</feature>
<dbReference type="GO" id="GO:0004476">
    <property type="term" value="F:mannose-6-phosphate isomerase activity"/>
    <property type="evidence" value="ECO:0007669"/>
    <property type="project" value="UniProtKB-EC"/>
</dbReference>
<dbReference type="InterPro" id="IPR011051">
    <property type="entry name" value="RmlC_Cupin_sf"/>
</dbReference>
<dbReference type="STRING" id="31234.E3LS66"/>
<dbReference type="OrthoDB" id="6605218at2759"/>
<dbReference type="Proteomes" id="UP000008281">
    <property type="component" value="Unassembled WGS sequence"/>
</dbReference>
<dbReference type="InterPro" id="IPR001250">
    <property type="entry name" value="Man6P_Isoase-1"/>
</dbReference>
<feature type="domain" description="Phosphomannose isomerase type I C-terminal" evidence="13">
    <location>
        <begin position="330"/>
        <end position="378"/>
    </location>
</feature>
<evidence type="ECO:0000256" key="3">
    <source>
        <dbReference type="ARBA" id="ARBA00010772"/>
    </source>
</evidence>
<dbReference type="InterPro" id="IPR018050">
    <property type="entry name" value="Pmannose_isomerase-type1_CS"/>
</dbReference>
<reference evidence="16" key="1">
    <citation type="submission" date="2007-07" db="EMBL/GenBank/DDBJ databases">
        <title>PCAP assembly of the Caenorhabditis remanei genome.</title>
        <authorList>
            <consortium name="The Caenorhabditis remanei Sequencing Consortium"/>
            <person name="Wilson R.K."/>
        </authorList>
    </citation>
    <scope>NUCLEOTIDE SEQUENCE [LARGE SCALE GENOMIC DNA]</scope>
    <source>
        <strain evidence="16">PB4641</strain>
    </source>
</reference>
<dbReference type="OMA" id="DIGLFCG"/>
<dbReference type="CDD" id="cd07011">
    <property type="entry name" value="cupin_PMI_type_I_N"/>
    <property type="match status" value="1"/>
</dbReference>
<proteinExistence type="inferred from homology"/>
<keyword evidence="17" id="KW-1185">Reference proteome</keyword>
<dbReference type="PANTHER" id="PTHR10309">
    <property type="entry name" value="MANNOSE-6-PHOSPHATE ISOMERASE"/>
    <property type="match status" value="1"/>
</dbReference>
<dbReference type="Pfam" id="PF01238">
    <property type="entry name" value="PMI_typeI_C"/>
    <property type="match status" value="1"/>
</dbReference>
<evidence type="ECO:0000256" key="1">
    <source>
        <dbReference type="ARBA" id="ARBA00000757"/>
    </source>
</evidence>
<feature type="active site" evidence="8">
    <location>
        <position position="294"/>
    </location>
</feature>
<dbReference type="InParanoid" id="E3LS66"/>